<sequence length="126" mass="13836">MNHHNACPAGTLLDQAYFRCLLAQMDQSAAGRLITTFSEETQRRLTLLNWLLGQQDWFQASLQAHALKSTAASLGALGLQRYAAKLELACLAQAASCAWGYSRLLEPLAGRTLRRLSALLPHRATV</sequence>
<dbReference type="SUPFAM" id="SSF47226">
    <property type="entry name" value="Histidine-containing phosphotransfer domain, HPT domain"/>
    <property type="match status" value="1"/>
</dbReference>
<comment type="caution">
    <text evidence="3">The sequence shown here is derived from an EMBL/GenBank/DDBJ whole genome shotgun (WGS) entry which is preliminary data.</text>
</comment>
<name>A0ABP8PS68_9GAMM</name>
<gene>
    <name evidence="3" type="ORF">GCM10023095_00500</name>
</gene>
<evidence type="ECO:0000256" key="1">
    <source>
        <dbReference type="ARBA" id="ARBA00023012"/>
    </source>
</evidence>
<accession>A0ABP8PS68</accession>
<evidence type="ECO:0000313" key="3">
    <source>
        <dbReference type="EMBL" id="GAA4492286.1"/>
    </source>
</evidence>
<dbReference type="Pfam" id="PF01627">
    <property type="entry name" value="Hpt"/>
    <property type="match status" value="1"/>
</dbReference>
<dbReference type="Proteomes" id="UP001501321">
    <property type="component" value="Unassembled WGS sequence"/>
</dbReference>
<proteinExistence type="predicted"/>
<keyword evidence="1" id="KW-0902">Two-component regulatory system</keyword>
<keyword evidence="4" id="KW-1185">Reference proteome</keyword>
<reference evidence="4" key="1">
    <citation type="journal article" date="2019" name="Int. J. Syst. Evol. Microbiol.">
        <title>The Global Catalogue of Microorganisms (GCM) 10K type strain sequencing project: providing services to taxonomists for standard genome sequencing and annotation.</title>
        <authorList>
            <consortium name="The Broad Institute Genomics Platform"/>
            <consortium name="The Broad Institute Genome Sequencing Center for Infectious Disease"/>
            <person name="Wu L."/>
            <person name="Ma J."/>
        </authorList>
    </citation>
    <scope>NUCLEOTIDE SEQUENCE [LARGE SCALE GENOMIC DNA]</scope>
    <source>
        <strain evidence="4">JCM 32226</strain>
    </source>
</reference>
<organism evidence="3 4">
    <name type="scientific">Pseudaeromonas paramecii</name>
    <dbReference type="NCBI Taxonomy" id="2138166"/>
    <lineage>
        <taxon>Bacteria</taxon>
        <taxon>Pseudomonadati</taxon>
        <taxon>Pseudomonadota</taxon>
        <taxon>Gammaproteobacteria</taxon>
        <taxon>Aeromonadales</taxon>
        <taxon>Aeromonadaceae</taxon>
        <taxon>Pseudaeromonas</taxon>
    </lineage>
</organism>
<evidence type="ECO:0000259" key="2">
    <source>
        <dbReference type="Pfam" id="PF01627"/>
    </source>
</evidence>
<evidence type="ECO:0000313" key="4">
    <source>
        <dbReference type="Proteomes" id="UP001501321"/>
    </source>
</evidence>
<dbReference type="EMBL" id="BAABFC010000001">
    <property type="protein sequence ID" value="GAA4492286.1"/>
    <property type="molecule type" value="Genomic_DNA"/>
</dbReference>
<feature type="domain" description="HPt" evidence="2">
    <location>
        <begin position="33"/>
        <end position="96"/>
    </location>
</feature>
<dbReference type="InterPro" id="IPR036641">
    <property type="entry name" value="HPT_dom_sf"/>
</dbReference>
<dbReference type="RefSeq" id="WP_345008876.1">
    <property type="nucleotide sequence ID" value="NZ_BAABFC010000001.1"/>
</dbReference>
<dbReference type="Gene3D" id="1.20.120.160">
    <property type="entry name" value="HPT domain"/>
    <property type="match status" value="1"/>
</dbReference>
<protein>
    <recommendedName>
        <fullName evidence="2">HPt domain-containing protein</fullName>
    </recommendedName>
</protein>
<dbReference type="InterPro" id="IPR008207">
    <property type="entry name" value="Sig_transdc_His_kin_Hpt_dom"/>
</dbReference>